<reference evidence="1" key="1">
    <citation type="submission" date="2021-11" db="EMBL/GenBank/DDBJ databases">
        <title>Fusarium solani-melongenae Genome sequencing and assembly.</title>
        <authorList>
            <person name="Xie S."/>
            <person name="Huang L."/>
            <person name="Zhang X."/>
        </authorList>
    </citation>
    <scope>NUCLEOTIDE SEQUENCE</scope>
    <source>
        <strain evidence="1">CRI 24-3</strain>
    </source>
</reference>
<protein>
    <submittedName>
        <fullName evidence="1">Uncharacterized protein</fullName>
    </submittedName>
</protein>
<dbReference type="Proteomes" id="UP000830768">
    <property type="component" value="Chromosome 4"/>
</dbReference>
<evidence type="ECO:0000313" key="1">
    <source>
        <dbReference type="EMBL" id="UPK95062.1"/>
    </source>
</evidence>
<organism evidence="1 2">
    <name type="scientific">Fusarium solani subsp. cucurbitae</name>
    <name type="common">Neocosmosporum cucurbitae</name>
    <dbReference type="NCBI Taxonomy" id="2747967"/>
    <lineage>
        <taxon>Eukaryota</taxon>
        <taxon>Fungi</taxon>
        <taxon>Dikarya</taxon>
        <taxon>Ascomycota</taxon>
        <taxon>Pezizomycotina</taxon>
        <taxon>Sordariomycetes</taxon>
        <taxon>Hypocreomycetidae</taxon>
        <taxon>Hypocreales</taxon>
        <taxon>Nectriaceae</taxon>
        <taxon>Fusarium</taxon>
        <taxon>Fusarium solani species complex</taxon>
    </lineage>
</organism>
<evidence type="ECO:0000313" key="2">
    <source>
        <dbReference type="Proteomes" id="UP000830768"/>
    </source>
</evidence>
<dbReference type="EMBL" id="CP090033">
    <property type="protein sequence ID" value="UPK95062.1"/>
    <property type="molecule type" value="Genomic_DNA"/>
</dbReference>
<keyword evidence="2" id="KW-1185">Reference proteome</keyword>
<name>A0ACD3Z1S5_FUSSC</name>
<accession>A0ACD3Z1S5</accession>
<sequence length="260" mass="29351">MSVNPNLKAAREPLSIRAAASKHKGANRGAIERLIKKLEDPDSVRPRGRPRSLTDEEDEAIVAFVIWMERSGFPASKPEIEDAANTLRLRRDPESKPVGHSWYARWCEDHPELGKTIFKAVEKSRESWEAGGITDLKNWFEQLAETVRTFRIGASECWNADQAGIRVGCLRERVQCLIVRTKRKTRAQVLDPSNRESATLIGTGSAAGDTTAPWIIFRTFPTLDYAYVDVNPLMRFAKSETAFSNGEITMEWAQDFNRQS</sequence>
<proteinExistence type="predicted"/>
<gene>
    <name evidence="1" type="ORF">LCI18_005997</name>
</gene>